<reference evidence="2" key="2">
    <citation type="submission" date="2019-02" db="EMBL/GenBank/DDBJ databases">
        <title>Granulicella sibirica sp. nov., a psychrotolerant acidobacterium isolated from an organic soil layer in forested tundra, West Siberia.</title>
        <authorList>
            <person name="Oshkin I.Y."/>
            <person name="Kulichevskaya I.S."/>
            <person name="Rijpstra W.I.C."/>
            <person name="Sinninghe Damste J.S."/>
            <person name="Rakitin A.L."/>
            <person name="Ravin N.V."/>
            <person name="Dedysh S.N."/>
        </authorList>
    </citation>
    <scope>NUCLEOTIDE SEQUENCE [LARGE SCALE GENOMIC DNA]</scope>
    <source>
        <strain evidence="2">AF10</strain>
    </source>
</reference>
<gene>
    <name evidence="1" type="ORF">GRAN_5139</name>
</gene>
<comment type="caution">
    <text evidence="1">The sequence shown here is derived from an EMBL/GenBank/DDBJ whole genome shotgun (WGS) entry which is preliminary data.</text>
</comment>
<name>A0A4Q0SXC2_9BACT</name>
<evidence type="ECO:0000313" key="2">
    <source>
        <dbReference type="Proteomes" id="UP000289437"/>
    </source>
</evidence>
<dbReference type="AlphaFoldDB" id="A0A4Q0SXC2"/>
<keyword evidence="2" id="KW-1185">Reference proteome</keyword>
<protein>
    <submittedName>
        <fullName evidence="1">Uncharacterized protein</fullName>
    </submittedName>
</protein>
<sequence length="43" mass="5185">MQNAMTQVYRYLWMRENDPEAYERDSALADRFTCAWDNPVPKT</sequence>
<accession>A0A4Q0SXC2</accession>
<dbReference type="EMBL" id="RDSM01000007">
    <property type="protein sequence ID" value="RXH53801.1"/>
    <property type="molecule type" value="Genomic_DNA"/>
</dbReference>
<reference evidence="1 2" key="1">
    <citation type="submission" date="2018-11" db="EMBL/GenBank/DDBJ databases">
        <authorList>
            <person name="Mardanov A.V."/>
            <person name="Ravin N.V."/>
            <person name="Dedysh S.N."/>
        </authorList>
    </citation>
    <scope>NUCLEOTIDE SEQUENCE [LARGE SCALE GENOMIC DNA]</scope>
    <source>
        <strain evidence="1 2">AF10</strain>
    </source>
</reference>
<organism evidence="1 2">
    <name type="scientific">Granulicella sibirica</name>
    <dbReference type="NCBI Taxonomy" id="2479048"/>
    <lineage>
        <taxon>Bacteria</taxon>
        <taxon>Pseudomonadati</taxon>
        <taxon>Acidobacteriota</taxon>
        <taxon>Terriglobia</taxon>
        <taxon>Terriglobales</taxon>
        <taxon>Acidobacteriaceae</taxon>
        <taxon>Granulicella</taxon>
    </lineage>
</organism>
<proteinExistence type="predicted"/>
<dbReference type="Proteomes" id="UP000289437">
    <property type="component" value="Unassembled WGS sequence"/>
</dbReference>
<evidence type="ECO:0000313" key="1">
    <source>
        <dbReference type="EMBL" id="RXH53801.1"/>
    </source>
</evidence>